<evidence type="ECO:0000313" key="7">
    <source>
        <dbReference type="Proteomes" id="UP001530293"/>
    </source>
</evidence>
<keyword evidence="3" id="KW-0496">Mitochondrion</keyword>
<dbReference type="GO" id="GO:0005739">
    <property type="term" value="C:mitochondrion"/>
    <property type="evidence" value="ECO:0007669"/>
    <property type="project" value="UniProtKB-SubCell"/>
</dbReference>
<dbReference type="EMBL" id="JALLBG020000198">
    <property type="protein sequence ID" value="KAL3759698.1"/>
    <property type="molecule type" value="Genomic_DNA"/>
</dbReference>
<comment type="caution">
    <text evidence="6">The sequence shown here is derived from an EMBL/GenBank/DDBJ whole genome shotgun (WGS) entry which is preliminary data.</text>
</comment>
<keyword evidence="7" id="KW-1185">Reference proteome</keyword>
<accession>A0ABD3M9X4</accession>
<evidence type="ECO:0000313" key="6">
    <source>
        <dbReference type="EMBL" id="KAL3759698.1"/>
    </source>
</evidence>
<dbReference type="AlphaFoldDB" id="A0ABD3M9X4"/>
<evidence type="ECO:0000256" key="3">
    <source>
        <dbReference type="ARBA" id="ARBA00023128"/>
    </source>
</evidence>
<dbReference type="PANTHER" id="PTHR23354:SF62">
    <property type="entry name" value="MUSTARD, ISOFORM V"/>
    <property type="match status" value="1"/>
</dbReference>
<gene>
    <name evidence="6" type="ORF">ACHAWU_010267</name>
</gene>
<name>A0ABD3M9X4_9STRA</name>
<evidence type="ECO:0000256" key="4">
    <source>
        <dbReference type="ARBA" id="ARBA00040604"/>
    </source>
</evidence>
<protein>
    <recommendedName>
        <fullName evidence="4">Oxidation resistance protein 1</fullName>
    </recommendedName>
</protein>
<feature type="domain" description="TLDc" evidence="5">
    <location>
        <begin position="285"/>
        <end position="491"/>
    </location>
</feature>
<proteinExistence type="inferred from homology"/>
<dbReference type="SMART" id="SM00584">
    <property type="entry name" value="TLDc"/>
    <property type="match status" value="1"/>
</dbReference>
<comment type="subcellular location">
    <subcellularLocation>
        <location evidence="1">Mitochondrion</location>
    </subcellularLocation>
</comment>
<dbReference type="PROSITE" id="PS51886">
    <property type="entry name" value="TLDC"/>
    <property type="match status" value="1"/>
</dbReference>
<dbReference type="PANTHER" id="PTHR23354">
    <property type="entry name" value="NUCLEOLAR PROTEIN 7/ESTROGEN RECEPTOR COACTIVATOR-RELATED"/>
    <property type="match status" value="1"/>
</dbReference>
<evidence type="ECO:0000259" key="5">
    <source>
        <dbReference type="PROSITE" id="PS51886"/>
    </source>
</evidence>
<sequence>MIFQKECAQMEKILGSKSFLTKMDDAFIKLFNLSHDNNDFSNDNAIDDKVFLKKVAATILGSQFHLYSGDGGGNYQIPSPLDFGLSSSTSEEGCFAAKDVIELCFEMASLYHRLLLQDAIFDVDGEMVVESAIDDDLMIQSMTNSVLEYAKNYRDNQNYNYDAPTASTSSAASPASSNAVGIVNRREFIEWQRQVCPDLFQSSISSFLNFTLFPPKYMTSQRMHAPTPFPTILSSKEMTSRPATLTRQANGYDTVVGTRKMIIPLSSHVFGNNTQRCNCGDSGRAPATTCLSPALFAFSTISLSKFGEYWYQIYDGETDGWTFQAMEHAILGYAGPTLFIIRGNDNNNGTVTLGAYTASNWEKNRRGQFFGNSDCFLFQLQPTLRVLKSLPKMGTRGGNYMYLHSTSNISNPSRKDDLALGIGFGGTVRRPRLLIDSQLEECIVSAHDASFEEGCLGLPPPSFSDSPFSSQSTTSLSSTLRISSLEIYAVGDHDTIRLGFQAQCQHREIADATLRNARTVDKAAFLGDMRNGIIETKAFAHRGQVDGRANGFMKGEEK</sequence>
<comment type="similarity">
    <text evidence="2">Belongs to the OXR1 family.</text>
</comment>
<organism evidence="6 7">
    <name type="scientific">Discostella pseudostelligera</name>
    <dbReference type="NCBI Taxonomy" id="259834"/>
    <lineage>
        <taxon>Eukaryota</taxon>
        <taxon>Sar</taxon>
        <taxon>Stramenopiles</taxon>
        <taxon>Ochrophyta</taxon>
        <taxon>Bacillariophyta</taxon>
        <taxon>Coscinodiscophyceae</taxon>
        <taxon>Thalassiosirophycidae</taxon>
        <taxon>Stephanodiscales</taxon>
        <taxon>Stephanodiscaceae</taxon>
        <taxon>Discostella</taxon>
    </lineage>
</organism>
<dbReference type="InterPro" id="IPR006571">
    <property type="entry name" value="TLDc_dom"/>
</dbReference>
<dbReference type="Proteomes" id="UP001530293">
    <property type="component" value="Unassembled WGS sequence"/>
</dbReference>
<dbReference type="Pfam" id="PF07534">
    <property type="entry name" value="TLD"/>
    <property type="match status" value="1"/>
</dbReference>
<evidence type="ECO:0000256" key="2">
    <source>
        <dbReference type="ARBA" id="ARBA00009540"/>
    </source>
</evidence>
<evidence type="ECO:0000256" key="1">
    <source>
        <dbReference type="ARBA" id="ARBA00004173"/>
    </source>
</evidence>
<reference evidence="6 7" key="1">
    <citation type="submission" date="2024-10" db="EMBL/GenBank/DDBJ databases">
        <title>Updated reference genomes for cyclostephanoid diatoms.</title>
        <authorList>
            <person name="Roberts W.R."/>
            <person name="Alverson A.J."/>
        </authorList>
    </citation>
    <scope>NUCLEOTIDE SEQUENCE [LARGE SCALE GENOMIC DNA]</scope>
    <source>
        <strain evidence="6 7">AJA232-27</strain>
    </source>
</reference>